<protein>
    <submittedName>
        <fullName evidence="2">Uncharacterized protein</fullName>
    </submittedName>
</protein>
<dbReference type="EMBL" id="HADZ01008470">
    <property type="protein sequence ID" value="SBP72411.1"/>
    <property type="molecule type" value="Transcribed_RNA"/>
</dbReference>
<accession>A0A1A8C0M1</accession>
<feature type="non-terminal residue" evidence="2">
    <location>
        <position position="53"/>
    </location>
</feature>
<evidence type="ECO:0000313" key="2">
    <source>
        <dbReference type="EMBL" id="SBP72411.1"/>
    </source>
</evidence>
<evidence type="ECO:0000256" key="1">
    <source>
        <dbReference type="SAM" id="MobiDB-lite"/>
    </source>
</evidence>
<feature type="region of interest" description="Disordered" evidence="1">
    <location>
        <begin position="1"/>
        <end position="53"/>
    </location>
</feature>
<organism evidence="2">
    <name type="scientific">Nothobranchius kadleci</name>
    <name type="common">African annual killifish</name>
    <dbReference type="NCBI Taxonomy" id="1051664"/>
    <lineage>
        <taxon>Eukaryota</taxon>
        <taxon>Metazoa</taxon>
        <taxon>Chordata</taxon>
        <taxon>Craniata</taxon>
        <taxon>Vertebrata</taxon>
        <taxon>Euteleostomi</taxon>
        <taxon>Actinopterygii</taxon>
        <taxon>Neopterygii</taxon>
        <taxon>Teleostei</taxon>
        <taxon>Neoteleostei</taxon>
        <taxon>Acanthomorphata</taxon>
        <taxon>Ovalentaria</taxon>
        <taxon>Atherinomorphae</taxon>
        <taxon>Cyprinodontiformes</taxon>
        <taxon>Nothobranchiidae</taxon>
        <taxon>Nothobranchius</taxon>
    </lineage>
</organism>
<name>A0A1A8C0M1_NOTKA</name>
<sequence length="53" mass="6066">MLNTSSSTAWKRHTHGEKNKVKKRHKKGRGGGRDSPLRSLCFSPEREERNTST</sequence>
<feature type="compositionally biased region" description="Basic residues" evidence="1">
    <location>
        <begin position="10"/>
        <end position="30"/>
    </location>
</feature>
<reference evidence="2" key="2">
    <citation type="submission" date="2016-06" db="EMBL/GenBank/DDBJ databases">
        <title>The genome of a short-lived fish provides insights into sex chromosome evolution and the genetic control of aging.</title>
        <authorList>
            <person name="Reichwald K."/>
            <person name="Felder M."/>
            <person name="Petzold A."/>
            <person name="Koch P."/>
            <person name="Groth M."/>
            <person name="Platzer M."/>
        </authorList>
    </citation>
    <scope>NUCLEOTIDE SEQUENCE</scope>
    <source>
        <tissue evidence="2">Brain</tissue>
    </source>
</reference>
<reference evidence="2" key="1">
    <citation type="submission" date="2016-05" db="EMBL/GenBank/DDBJ databases">
        <authorList>
            <person name="Lavstsen T."/>
            <person name="Jespersen J.S."/>
        </authorList>
    </citation>
    <scope>NUCLEOTIDE SEQUENCE</scope>
    <source>
        <tissue evidence="2">Brain</tissue>
    </source>
</reference>
<proteinExistence type="predicted"/>
<feature type="compositionally biased region" description="Basic and acidic residues" evidence="1">
    <location>
        <begin position="44"/>
        <end position="53"/>
    </location>
</feature>
<dbReference type="AlphaFoldDB" id="A0A1A8C0M1"/>
<gene>
    <name evidence="2" type="primary">Nfu_g_1_017285</name>
</gene>